<dbReference type="GO" id="GO:0005783">
    <property type="term" value="C:endoplasmic reticulum"/>
    <property type="evidence" value="ECO:0007669"/>
    <property type="project" value="TreeGrafter"/>
</dbReference>
<organism evidence="7 8">
    <name type="scientific">[Torrubiella] hemipterigena</name>
    <dbReference type="NCBI Taxonomy" id="1531966"/>
    <lineage>
        <taxon>Eukaryota</taxon>
        <taxon>Fungi</taxon>
        <taxon>Dikarya</taxon>
        <taxon>Ascomycota</taxon>
        <taxon>Pezizomycotina</taxon>
        <taxon>Sordariomycetes</taxon>
        <taxon>Hypocreomycetidae</taxon>
        <taxon>Hypocreales</taxon>
        <taxon>Clavicipitaceae</taxon>
        <taxon>Clavicipitaceae incertae sedis</taxon>
        <taxon>'Torrubiella' clade</taxon>
    </lineage>
</organism>
<dbReference type="InterPro" id="IPR004299">
    <property type="entry name" value="MBOAT_fam"/>
</dbReference>
<feature type="transmembrane region" description="Helical" evidence="6">
    <location>
        <begin position="504"/>
        <end position="525"/>
    </location>
</feature>
<gene>
    <name evidence="7" type="ORF">VHEMI03699</name>
</gene>
<feature type="transmembrane region" description="Helical" evidence="6">
    <location>
        <begin position="481"/>
        <end position="498"/>
    </location>
</feature>
<dbReference type="PANTHER" id="PTHR13285:SF18">
    <property type="entry name" value="PROTEIN-CYSTEINE N-PALMITOYLTRANSFERASE RASP"/>
    <property type="match status" value="1"/>
</dbReference>
<feature type="transmembrane region" description="Helical" evidence="6">
    <location>
        <begin position="321"/>
        <end position="340"/>
    </location>
</feature>
<dbReference type="PANTHER" id="PTHR13285">
    <property type="entry name" value="ACYLTRANSFERASE"/>
    <property type="match status" value="1"/>
</dbReference>
<dbReference type="Pfam" id="PF03062">
    <property type="entry name" value="MBOAT"/>
    <property type="match status" value="1"/>
</dbReference>
<feature type="transmembrane region" description="Helical" evidence="6">
    <location>
        <begin position="578"/>
        <end position="599"/>
    </location>
</feature>
<dbReference type="EMBL" id="CDHN01000002">
    <property type="protein sequence ID" value="CEJ85201.1"/>
    <property type="molecule type" value="Genomic_DNA"/>
</dbReference>
<comment type="subcellular location">
    <subcellularLocation>
        <location evidence="1">Membrane</location>
        <topology evidence="1">Multi-pass membrane protein</topology>
    </subcellularLocation>
</comment>
<evidence type="ECO:0000313" key="7">
    <source>
        <dbReference type="EMBL" id="CEJ85201.1"/>
    </source>
</evidence>
<dbReference type="HOGENOM" id="CLU_021430_1_1_1"/>
<accession>A0A0A1TE79</accession>
<name>A0A0A1TE79_9HYPO</name>
<keyword evidence="5 6" id="KW-0472">Membrane</keyword>
<feature type="transmembrane region" description="Helical" evidence="6">
    <location>
        <begin position="62"/>
        <end position="81"/>
    </location>
</feature>
<keyword evidence="3 6" id="KW-0812">Transmembrane</keyword>
<evidence type="ECO:0000256" key="2">
    <source>
        <dbReference type="ARBA" id="ARBA00010323"/>
    </source>
</evidence>
<reference evidence="7 8" key="1">
    <citation type="journal article" date="2015" name="Genome Announc.">
        <title>Draft Genome Sequence and Gene Annotation of the Entomopathogenic Fungus Verticillium hemipterigenum.</title>
        <authorList>
            <person name="Horn F."/>
            <person name="Habel A."/>
            <person name="Scharf D.H."/>
            <person name="Dworschak J."/>
            <person name="Brakhage A.A."/>
            <person name="Guthke R."/>
            <person name="Hertweck C."/>
            <person name="Linde J."/>
        </authorList>
    </citation>
    <scope>NUCLEOTIDE SEQUENCE [LARGE SCALE GENOMIC DNA]</scope>
</reference>
<dbReference type="GO" id="GO:0008374">
    <property type="term" value="F:O-acyltransferase activity"/>
    <property type="evidence" value="ECO:0007669"/>
    <property type="project" value="TreeGrafter"/>
</dbReference>
<keyword evidence="8" id="KW-1185">Reference proteome</keyword>
<evidence type="ECO:0000256" key="1">
    <source>
        <dbReference type="ARBA" id="ARBA00004141"/>
    </source>
</evidence>
<dbReference type="OrthoDB" id="420606at2759"/>
<dbReference type="InterPro" id="IPR051085">
    <property type="entry name" value="MB_O-acyltransferase"/>
</dbReference>
<protein>
    <submittedName>
        <fullName evidence="7">Putative Glycerol uptake protein</fullName>
    </submittedName>
</protein>
<feature type="transmembrane region" description="Helical" evidence="6">
    <location>
        <begin position="396"/>
        <end position="416"/>
    </location>
</feature>
<proteinExistence type="inferred from homology"/>
<comment type="similarity">
    <text evidence="2">Belongs to the membrane-bound acyltransferase family.</text>
</comment>
<feature type="transmembrane region" description="Helical" evidence="6">
    <location>
        <begin position="165"/>
        <end position="189"/>
    </location>
</feature>
<evidence type="ECO:0000256" key="6">
    <source>
        <dbReference type="SAM" id="Phobius"/>
    </source>
</evidence>
<dbReference type="GO" id="GO:0016020">
    <property type="term" value="C:membrane"/>
    <property type="evidence" value="ECO:0007669"/>
    <property type="project" value="UniProtKB-SubCell"/>
</dbReference>
<feature type="transmembrane region" description="Helical" evidence="6">
    <location>
        <begin position="361"/>
        <end position="384"/>
    </location>
</feature>
<evidence type="ECO:0000313" key="8">
    <source>
        <dbReference type="Proteomes" id="UP000039046"/>
    </source>
</evidence>
<dbReference type="Proteomes" id="UP000039046">
    <property type="component" value="Unassembled WGS sequence"/>
</dbReference>
<dbReference type="STRING" id="1531966.A0A0A1TE79"/>
<dbReference type="GO" id="GO:0006506">
    <property type="term" value="P:GPI anchor biosynthetic process"/>
    <property type="evidence" value="ECO:0007669"/>
    <property type="project" value="TreeGrafter"/>
</dbReference>
<dbReference type="AlphaFoldDB" id="A0A0A1TE79"/>
<evidence type="ECO:0000256" key="3">
    <source>
        <dbReference type="ARBA" id="ARBA00022692"/>
    </source>
</evidence>
<feature type="transmembrane region" description="Helical" evidence="6">
    <location>
        <begin position="537"/>
        <end position="558"/>
    </location>
</feature>
<evidence type="ECO:0000256" key="5">
    <source>
        <dbReference type="ARBA" id="ARBA00023136"/>
    </source>
</evidence>
<evidence type="ECO:0000256" key="4">
    <source>
        <dbReference type="ARBA" id="ARBA00022989"/>
    </source>
</evidence>
<sequence length="614" mass="71108">MGVFSYLRKVYDVDTLDTRFTAPSNVAYKTVLEQRSDPVARRETEQKNLGRSLPSKWNTPEFYLYYVVFLFAVPSMFWICYDVSRPSDPRYYKFQDYLSDGWVPGRKIDNSDAQYHSFRGNLPAMAALLVFHPILRRVWDAVNNRSDARKSAAANRMEQRASFDFLFGILFVVILYGVSIFKILAILYVNYQVATKLPRHQVPAATWIFNICVLFANELGQGYPLKGIAQFFSPASASGEPSELMQLGSWIDSFGGIMVRWEVLFNLTVLRLISFNLDYYWAVDKKNVNSVEKKQLDPANLSERDRISIPADVQDYSFRNYVGYAIYAPLFIAGPIMTFNDYISQIKYRSATIETSRTIKYAVRFALVLLAMELVLHFDYVGAISKANPVWGDYTAAQLSMLSFMNLHIIWLKLLLPWRFFRLWALVDGIDPPENMTRCVSNNYSTQHFWRAWHRSFNRWIIRYVYIPLGGTSFKTWRDSVRSIATFLTVFTFVALWHDIQLRLLIWGWLIVLFLLPEQIATIMFPKRKWESRPTAYRMICCIGAVFNVIMMISANLVGFAVGLDGLESILRRIVSDWSGFMFIVTACSCLFVGIQVMFEIRESEKRKGVMLKC</sequence>
<keyword evidence="4 6" id="KW-1133">Transmembrane helix</keyword>